<gene>
    <name evidence="2" type="ORF">C5O25_11460</name>
</gene>
<reference evidence="3" key="1">
    <citation type="submission" date="2018-02" db="EMBL/GenBank/DDBJ databases">
        <authorList>
            <person name="Clavel T."/>
            <person name="Strowig T."/>
        </authorList>
    </citation>
    <scope>NUCLEOTIDE SEQUENCE [LARGE SCALE GENOMIC DNA]</scope>
    <source>
        <strain evidence="3">DSM 100764</strain>
    </source>
</reference>
<organism evidence="2 3">
    <name type="scientific">Paramuribaculum intestinale</name>
    <dbReference type="NCBI Taxonomy" id="2094151"/>
    <lineage>
        <taxon>Bacteria</taxon>
        <taxon>Pseudomonadati</taxon>
        <taxon>Bacteroidota</taxon>
        <taxon>Bacteroidia</taxon>
        <taxon>Bacteroidales</taxon>
        <taxon>Muribaculaceae</taxon>
        <taxon>Paramuribaculum</taxon>
    </lineage>
</organism>
<dbReference type="RefSeq" id="WP_107036871.1">
    <property type="nucleotide sequence ID" value="NZ_CP098825.1"/>
</dbReference>
<sequence>MAESQGVMGDMWNDNAVALLEYLNWDHIGDTNMDLPGSDQNEYGVDALTVYSSPLLDVLQSCVVESKRYSTKSISQSLIQKWIDRLRLKIDSFANSQALLDKFGALNEACQINLGVIMCWVHDALNEDYFNTTFNSFIKKSIINTQVSKSGYKRIFVLTNPRIIRLCSMLQKIRSNEYEYKFIYPAQILGGKPLLKSKTLTIEYATSDFIFAERIKRGEPRLVVFYFGNLSSKGFTNLYDALIFYNLVEQDQKVIVYFYGSEVENRENLAEGKRIFKNKNLDVAFKPLPILSISTEPSILSKNSDQDD</sequence>
<feature type="domain" description="GAPS4 PD-(D/E)XK nuclease" evidence="1">
    <location>
        <begin position="1"/>
        <end position="161"/>
    </location>
</feature>
<dbReference type="GeneID" id="93424466"/>
<keyword evidence="3" id="KW-1185">Reference proteome</keyword>
<evidence type="ECO:0000259" key="1">
    <source>
        <dbReference type="Pfam" id="PF26115"/>
    </source>
</evidence>
<dbReference type="InterPro" id="IPR058873">
    <property type="entry name" value="PDDEXK_GAPS4"/>
</dbReference>
<name>A0A2V1IR01_9BACT</name>
<proteinExistence type="predicted"/>
<dbReference type="AlphaFoldDB" id="A0A2V1IR01"/>
<dbReference type="Proteomes" id="UP000244925">
    <property type="component" value="Unassembled WGS sequence"/>
</dbReference>
<comment type="caution">
    <text evidence="2">The sequence shown here is derived from an EMBL/GenBank/DDBJ whole genome shotgun (WGS) entry which is preliminary data.</text>
</comment>
<dbReference type="Pfam" id="PF26115">
    <property type="entry name" value="PDDEXK_GAPS4"/>
    <property type="match status" value="1"/>
</dbReference>
<evidence type="ECO:0000313" key="2">
    <source>
        <dbReference type="EMBL" id="PWB06080.1"/>
    </source>
</evidence>
<dbReference type="EMBL" id="PUBV01000036">
    <property type="protein sequence ID" value="PWB06080.1"/>
    <property type="molecule type" value="Genomic_DNA"/>
</dbReference>
<accession>A0A2V1IR01</accession>
<evidence type="ECO:0000313" key="3">
    <source>
        <dbReference type="Proteomes" id="UP000244925"/>
    </source>
</evidence>
<protein>
    <recommendedName>
        <fullName evidence="1">GAPS4 PD-(D/E)XK nuclease domain-containing protein</fullName>
    </recommendedName>
</protein>